<evidence type="ECO:0000256" key="2">
    <source>
        <dbReference type="ARBA" id="ARBA00022475"/>
    </source>
</evidence>
<sequence length="295" mass="33798">MADKVRTFDSEYLQEKRERRRKRQKQIQYTIFGVLLFVIIIFLLYMFTSISKISNVKIVGNDNVSKSKIEKYIDVKSDSRMYTYSTRKAENNLKKHELIKDAEVRKHFPNKMTVKVTEYKIVGLVKKKDNYVPILENGKQLDSYSGTSTDDGPILDGFKKGKQEKMIEALAKMPANVRNMISEIKYDPSDNSQNQIKLYTSDNLQILGNIKTIASKMKYYPQMSQSLKRNDSGELEKSGYLDLTVGASFIPYSESTNTKSDSDRDVEKGTAQADKAKDELQSALNKINKNSKESN</sequence>
<dbReference type="PANTHER" id="PTHR37820">
    <property type="entry name" value="CELL DIVISION PROTEIN DIVIB"/>
    <property type="match status" value="1"/>
</dbReference>
<dbReference type="Pfam" id="PF03799">
    <property type="entry name" value="FtsQ_DivIB_C"/>
    <property type="match status" value="1"/>
</dbReference>
<keyword evidence="6 8" id="KW-0472">Membrane</keyword>
<evidence type="ECO:0000313" key="12">
    <source>
        <dbReference type="EMBL" id="KYH14744.1"/>
    </source>
</evidence>
<dbReference type="EMBL" id="LUGM01000002">
    <property type="protein sequence ID" value="KYH14744.1"/>
    <property type="molecule type" value="Genomic_DNA"/>
</dbReference>
<keyword evidence="2 8" id="KW-1003">Cell membrane</keyword>
<evidence type="ECO:0000256" key="5">
    <source>
        <dbReference type="ARBA" id="ARBA00022989"/>
    </source>
</evidence>
<feature type="region of interest" description="Disordered" evidence="9">
    <location>
        <begin position="252"/>
        <end position="295"/>
    </location>
</feature>
<evidence type="ECO:0000256" key="7">
    <source>
        <dbReference type="ARBA" id="ARBA00023306"/>
    </source>
</evidence>
<dbReference type="GO" id="GO:0032153">
    <property type="term" value="C:cell division site"/>
    <property type="evidence" value="ECO:0007669"/>
    <property type="project" value="UniProtKB-UniRule"/>
</dbReference>
<evidence type="ECO:0000256" key="3">
    <source>
        <dbReference type="ARBA" id="ARBA00022618"/>
    </source>
</evidence>
<dbReference type="AlphaFoldDB" id="A0A151A5P1"/>
<dbReference type="InterPro" id="IPR026580">
    <property type="entry name" value="DivIB"/>
</dbReference>
<evidence type="ECO:0000259" key="10">
    <source>
        <dbReference type="PROSITE" id="PS51779"/>
    </source>
</evidence>
<protein>
    <recommendedName>
        <fullName evidence="8">Cell division protein DivIB</fullName>
    </recommendedName>
</protein>
<keyword evidence="3 8" id="KW-0132">Cell division</keyword>
<reference evidence="12 13" key="1">
    <citation type="submission" date="2016-02" db="EMBL/GenBank/DDBJ databases">
        <title>Draft genome sequence of hydrocarbon degrading Staphylococcus saprophyticus Strain CNV2, isolated from crude-oil contaminated soil from Noonmati Oil Refinery, Guwahati, Assam, India.</title>
        <authorList>
            <person name="Mukherjee A."/>
            <person name="Chettri B."/>
            <person name="Langpoklakpam J."/>
            <person name="Singh A.K."/>
            <person name="Chattopadhyay D.J."/>
        </authorList>
    </citation>
    <scope>NUCLEOTIDE SEQUENCE [LARGE SCALE GENOMIC DNA]</scope>
    <source>
        <strain evidence="12 13">CNV2</strain>
    </source>
</reference>
<dbReference type="Proteomes" id="UP000075418">
    <property type="component" value="Unassembled WGS sequence"/>
</dbReference>
<evidence type="ECO:0000256" key="1">
    <source>
        <dbReference type="ARBA" id="ARBA00004370"/>
    </source>
</evidence>
<feature type="compositionally biased region" description="Basic and acidic residues" evidence="9">
    <location>
        <begin position="260"/>
        <end position="280"/>
    </location>
</feature>
<feature type="transmembrane region" description="Helical" evidence="8">
    <location>
        <begin position="27"/>
        <end position="47"/>
    </location>
</feature>
<dbReference type="Gene3D" id="3.10.20.310">
    <property type="entry name" value="membrane protein fhac"/>
    <property type="match status" value="1"/>
</dbReference>
<comment type="subcellular location">
    <subcellularLocation>
        <location evidence="8">Cell membrane</location>
        <topology evidence="8">Single-pass type II membrane protein</topology>
    </subcellularLocation>
    <subcellularLocation>
        <location evidence="1">Membrane</location>
    </subcellularLocation>
    <text evidence="8">Localizes to the division septum.</text>
</comment>
<dbReference type="Proteomes" id="UP000706163">
    <property type="component" value="Unassembled WGS sequence"/>
</dbReference>
<dbReference type="RefSeq" id="WP_061854908.1">
    <property type="nucleotide sequence ID" value="NZ_DYVT01000090.1"/>
</dbReference>
<reference evidence="11" key="3">
    <citation type="submission" date="2021-09" db="EMBL/GenBank/DDBJ databases">
        <authorList>
            <person name="Gilroy R."/>
        </authorList>
    </citation>
    <scope>NUCLEOTIDE SEQUENCE</scope>
    <source>
        <strain evidence="11">CHK149-3286</strain>
    </source>
</reference>
<evidence type="ECO:0000256" key="9">
    <source>
        <dbReference type="SAM" id="MobiDB-lite"/>
    </source>
</evidence>
<dbReference type="Gene3D" id="3.40.50.10960">
    <property type="match status" value="1"/>
</dbReference>
<evidence type="ECO:0000256" key="6">
    <source>
        <dbReference type="ARBA" id="ARBA00023136"/>
    </source>
</evidence>
<comment type="similarity">
    <text evidence="8">Belongs to the FtsQ/DivIB family. DivIB subfamily.</text>
</comment>
<dbReference type="PANTHER" id="PTHR37820:SF1">
    <property type="entry name" value="CELL DIVISION PROTEIN FTSQ"/>
    <property type="match status" value="1"/>
</dbReference>
<feature type="domain" description="POTRA" evidence="10">
    <location>
        <begin position="51"/>
        <end position="119"/>
    </location>
</feature>
<organism evidence="12 13">
    <name type="scientific">Staphylococcus kloosii</name>
    <dbReference type="NCBI Taxonomy" id="29384"/>
    <lineage>
        <taxon>Bacteria</taxon>
        <taxon>Bacillati</taxon>
        <taxon>Bacillota</taxon>
        <taxon>Bacilli</taxon>
        <taxon>Bacillales</taxon>
        <taxon>Staphylococcaceae</taxon>
        <taxon>Staphylococcus</taxon>
    </lineage>
</organism>
<dbReference type="InterPro" id="IPR034746">
    <property type="entry name" value="POTRA"/>
</dbReference>
<dbReference type="EMBL" id="DYVT01000090">
    <property type="protein sequence ID" value="HJF68223.1"/>
    <property type="molecule type" value="Genomic_DNA"/>
</dbReference>
<comment type="caution">
    <text evidence="12">The sequence shown here is derived from an EMBL/GenBank/DDBJ whole genome shotgun (WGS) entry which is preliminary data.</text>
</comment>
<gene>
    <name evidence="8" type="primary">divIB</name>
    <name evidence="12" type="ORF">A0131_08135</name>
    <name evidence="11" type="ORF">K8V85_07925</name>
</gene>
<dbReference type="InterPro" id="IPR013685">
    <property type="entry name" value="POTRA_FtsQ_type"/>
</dbReference>
<evidence type="ECO:0000313" key="13">
    <source>
        <dbReference type="Proteomes" id="UP000075418"/>
    </source>
</evidence>
<accession>A0A151A5P1</accession>
<dbReference type="GO" id="GO:0043093">
    <property type="term" value="P:FtsZ-dependent cytokinesis"/>
    <property type="evidence" value="ECO:0007669"/>
    <property type="project" value="UniProtKB-UniRule"/>
</dbReference>
<name>A0A151A5P1_9STAP</name>
<evidence type="ECO:0000256" key="8">
    <source>
        <dbReference type="HAMAP-Rule" id="MF_00912"/>
    </source>
</evidence>
<proteinExistence type="inferred from homology"/>
<dbReference type="GO" id="GO:0005886">
    <property type="term" value="C:plasma membrane"/>
    <property type="evidence" value="ECO:0007669"/>
    <property type="project" value="UniProtKB-SubCell"/>
</dbReference>
<dbReference type="InterPro" id="IPR005548">
    <property type="entry name" value="Cell_div_FtsQ/DivIB_C"/>
</dbReference>
<evidence type="ECO:0000256" key="4">
    <source>
        <dbReference type="ARBA" id="ARBA00022692"/>
    </source>
</evidence>
<evidence type="ECO:0000313" key="11">
    <source>
        <dbReference type="EMBL" id="HJF68223.1"/>
    </source>
</evidence>
<dbReference type="InterPro" id="IPR050487">
    <property type="entry name" value="FtsQ_DivIB"/>
</dbReference>
<keyword evidence="4 8" id="KW-0812">Transmembrane</keyword>
<dbReference type="HAMAP" id="MF_00912">
    <property type="entry name" value="DivIB"/>
    <property type="match status" value="1"/>
</dbReference>
<keyword evidence="7 8" id="KW-0131">Cell cycle</keyword>
<dbReference type="Pfam" id="PF08478">
    <property type="entry name" value="POTRA_1"/>
    <property type="match status" value="1"/>
</dbReference>
<reference evidence="11" key="2">
    <citation type="journal article" date="2021" name="PeerJ">
        <title>Extensive microbial diversity within the chicken gut microbiome revealed by metagenomics and culture.</title>
        <authorList>
            <person name="Gilroy R."/>
            <person name="Ravi A."/>
            <person name="Getino M."/>
            <person name="Pursley I."/>
            <person name="Horton D.L."/>
            <person name="Alikhan N.F."/>
            <person name="Baker D."/>
            <person name="Gharbi K."/>
            <person name="Hall N."/>
            <person name="Watson M."/>
            <person name="Adriaenssens E.M."/>
            <person name="Foster-Nyarko E."/>
            <person name="Jarju S."/>
            <person name="Secka A."/>
            <person name="Antonio M."/>
            <person name="Oren A."/>
            <person name="Chaudhuri R.R."/>
            <person name="La Ragione R."/>
            <person name="Hildebrand F."/>
            <person name="Pallen M.J."/>
        </authorList>
    </citation>
    <scope>NUCLEOTIDE SEQUENCE</scope>
    <source>
        <strain evidence="11">CHK149-3286</strain>
    </source>
</reference>
<comment type="function">
    <text evidence="8">Cell division protein that may be involved in stabilizing or promoting the assembly of the division complex.</text>
</comment>
<dbReference type="PROSITE" id="PS51779">
    <property type="entry name" value="POTRA"/>
    <property type="match status" value="1"/>
</dbReference>
<keyword evidence="5 8" id="KW-1133">Transmembrane helix</keyword>